<evidence type="ECO:0000313" key="2">
    <source>
        <dbReference type="EMBL" id="SFF04155.1"/>
    </source>
</evidence>
<dbReference type="AlphaFoldDB" id="A0A1I2FFW4"/>
<evidence type="ECO:0000256" key="1">
    <source>
        <dbReference type="SAM" id="MobiDB-lite"/>
    </source>
</evidence>
<dbReference type="Pfam" id="PF08811">
    <property type="entry name" value="DUF1800"/>
    <property type="match status" value="1"/>
</dbReference>
<dbReference type="InterPro" id="IPR014917">
    <property type="entry name" value="DUF1800"/>
</dbReference>
<organism evidence="2 3">
    <name type="scientific">Actinoplanes philippinensis</name>
    <dbReference type="NCBI Taxonomy" id="35752"/>
    <lineage>
        <taxon>Bacteria</taxon>
        <taxon>Bacillati</taxon>
        <taxon>Actinomycetota</taxon>
        <taxon>Actinomycetes</taxon>
        <taxon>Micromonosporales</taxon>
        <taxon>Micromonosporaceae</taxon>
        <taxon>Actinoplanes</taxon>
    </lineage>
</organism>
<proteinExistence type="predicted"/>
<feature type="region of interest" description="Disordered" evidence="1">
    <location>
        <begin position="42"/>
        <end position="74"/>
    </location>
</feature>
<feature type="compositionally biased region" description="Basic and acidic residues" evidence="1">
    <location>
        <begin position="58"/>
        <end position="74"/>
    </location>
</feature>
<keyword evidence="3" id="KW-1185">Reference proteome</keyword>
<dbReference type="STRING" id="35752.SAMN05421541_105370"/>
<sequence>MTDRRLVSHLLRRLTFGPTSAEVDAAARSGFEATLRALLRPAADPAPPDLGPDPAARLGRDSTREQRQAARREQAGQVAALTRWWLERMAAGGAAEKLTFFWHGHWATSARKVRSAPLMLAQQQTFRRYGSGDTGPLVRAMLRDPALILWLDGQRNSRKAPNENLAREVMELFTLGVGAYTEDDVKAAARVLTGWQVDRVAGTARLETRRHDARPVTLLGRTGTLDVDGYADLLVRHEAHLPFVTRRLWARYASADGLPPADVTARITAAGRDTTALLSALCRDPAFAATTGTLVKQPVEWLVGAVRQLGVPIGRLSAGEHRRLVSTLQALGQIPLRPPSVGGWPAGVAWLTTASTLTRLRAGQWLADLAPEVTDRLTGDDRLDVLADVLVVDGWTDRTVSALRAVTNPKRLLATALASPEYAIQ</sequence>
<evidence type="ECO:0000313" key="3">
    <source>
        <dbReference type="Proteomes" id="UP000199645"/>
    </source>
</evidence>
<dbReference type="RefSeq" id="WP_093614371.1">
    <property type="nucleotide sequence ID" value="NZ_BOMT01000037.1"/>
</dbReference>
<protein>
    <submittedName>
        <fullName evidence="2">Uncharacterized conserved protein, DUF1800 family</fullName>
    </submittedName>
</protein>
<reference evidence="2 3" key="1">
    <citation type="submission" date="2016-10" db="EMBL/GenBank/DDBJ databases">
        <authorList>
            <person name="de Groot N.N."/>
        </authorList>
    </citation>
    <scope>NUCLEOTIDE SEQUENCE [LARGE SCALE GENOMIC DNA]</scope>
    <source>
        <strain evidence="2 3">DSM 43019</strain>
    </source>
</reference>
<accession>A0A1I2FFW4</accession>
<dbReference type="EMBL" id="FONV01000005">
    <property type="protein sequence ID" value="SFF04155.1"/>
    <property type="molecule type" value="Genomic_DNA"/>
</dbReference>
<dbReference type="Proteomes" id="UP000199645">
    <property type="component" value="Unassembled WGS sequence"/>
</dbReference>
<name>A0A1I2FFW4_9ACTN</name>
<gene>
    <name evidence="2" type="ORF">SAMN05421541_105370</name>
</gene>
<dbReference type="OrthoDB" id="9772295at2"/>